<sequence>MLKPKEAVEIDVGMELREMLGVDSSWRNCDVSMSPDPSGVSVASMEENTDTVSGVRGSTLLAASSVKLVMTDVSFGAEILAVGWIVVPSAVDGVKKSKLIEGVWLDVDRLGEELKNKSVAGPSPDPSKPGDDSRTVWVNIGIVCERKGRSDPDPSKSSLLMRMKLELLDWRVGDSRTDVSADPLGPRVTDGEPMSWDVGVMDKDGRRSSRDKLKEDDTSRSRDGPVGKGAVVSAEGGATDNTGCGAELADSFTDKDASGEDGTWTNMNRSWDEDRWTGNADIEDGIC</sequence>
<reference evidence="2" key="1">
    <citation type="submission" date="2022-01" db="EMBL/GenBank/DDBJ databases">
        <authorList>
            <person name="Braso-Vives M."/>
        </authorList>
    </citation>
    <scope>NUCLEOTIDE SEQUENCE</scope>
</reference>
<evidence type="ECO:0000313" key="2">
    <source>
        <dbReference type="EMBL" id="CAH1257413.1"/>
    </source>
</evidence>
<dbReference type="Proteomes" id="UP000838412">
    <property type="component" value="Chromosome 3"/>
</dbReference>
<accession>A0A8J9ZND4</accession>
<feature type="region of interest" description="Disordered" evidence="1">
    <location>
        <begin position="176"/>
        <end position="287"/>
    </location>
</feature>
<gene>
    <name evidence="2" type="primary">Hypp1830</name>
    <name evidence="2" type="ORF">BLAG_LOCUS15358</name>
</gene>
<dbReference type="EMBL" id="OV696688">
    <property type="protein sequence ID" value="CAH1257413.1"/>
    <property type="molecule type" value="Genomic_DNA"/>
</dbReference>
<evidence type="ECO:0000313" key="3">
    <source>
        <dbReference type="Proteomes" id="UP000838412"/>
    </source>
</evidence>
<feature type="compositionally biased region" description="Basic and acidic residues" evidence="1">
    <location>
        <begin position="200"/>
        <end position="225"/>
    </location>
</feature>
<evidence type="ECO:0000256" key="1">
    <source>
        <dbReference type="SAM" id="MobiDB-lite"/>
    </source>
</evidence>
<dbReference type="AlphaFoldDB" id="A0A8J9ZND4"/>
<keyword evidence="3" id="KW-1185">Reference proteome</keyword>
<name>A0A8J9ZND4_BRALA</name>
<proteinExistence type="predicted"/>
<organism evidence="2 3">
    <name type="scientific">Branchiostoma lanceolatum</name>
    <name type="common">Common lancelet</name>
    <name type="synonym">Amphioxus lanceolatum</name>
    <dbReference type="NCBI Taxonomy" id="7740"/>
    <lineage>
        <taxon>Eukaryota</taxon>
        <taxon>Metazoa</taxon>
        <taxon>Chordata</taxon>
        <taxon>Cephalochordata</taxon>
        <taxon>Leptocardii</taxon>
        <taxon>Amphioxiformes</taxon>
        <taxon>Branchiostomatidae</taxon>
        <taxon>Branchiostoma</taxon>
    </lineage>
</organism>
<protein>
    <submittedName>
        <fullName evidence="2">Hypp1830 protein</fullName>
    </submittedName>
</protein>